<feature type="transmembrane region" description="Helical" evidence="1">
    <location>
        <begin position="259"/>
        <end position="279"/>
    </location>
</feature>
<evidence type="ECO:0000313" key="2">
    <source>
        <dbReference type="EMBL" id="AAW49465.1"/>
    </source>
</evidence>
<keyword evidence="1" id="KW-0812">Transmembrane</keyword>
<dbReference type="EMBL" id="AY863212">
    <property type="protein sequence ID" value="AAW49465.1"/>
    <property type="molecule type" value="Genomic_DNA"/>
</dbReference>
<proteinExistence type="predicted"/>
<accession>Q3T4E2</accession>
<evidence type="ECO:0000256" key="1">
    <source>
        <dbReference type="SAM" id="Phobius"/>
    </source>
</evidence>
<sequence length="292" mass="33048">MLKFMLSLLLGLLIANLSIEFIQYILTKFVKPVPYKLYNISLFVVGIFWVYIFSLIPNNLMDDFMTVYASDGVDKNNNDFFKLFIKLSLFDQELSLDLRSVGDVAALSLIGKFTISAVKSSPASNKLTATIGTATAMGTTYLGIRILEHIENQKRVFTITKNDKSANLIIEPNPELGGTEKDVEEVIKNIKINSPYEASEILNGIKMILFCTEILSTLVIISFIFYSLFIFIKYVNFNKFKINNVICIKFINLVQKASIIYVLFWGGLTLFNISAILYLNIRLSNFLDTLTV</sequence>
<dbReference type="RefSeq" id="YP_203298.1">
    <property type="nucleotide sequence ID" value="NC_006836.1"/>
</dbReference>
<keyword evidence="2" id="KW-0496">Mitochondrion</keyword>
<reference evidence="2" key="1">
    <citation type="journal article" date="2005" name="Nucleic Acids Res.">
        <title>Comparative mitochondrial genomics in zygomycetes: bacteria-like RNase P RNAs, mobile elements, and a close source of the group I intron invasion in angiosperms.</title>
        <authorList>
            <person name="Seif E."/>
            <person name="Leigh J."/>
            <person name="Liu Y."/>
            <person name="Roewer I."/>
            <person name="Forget L."/>
            <person name="Lang B.F."/>
        </authorList>
    </citation>
    <scope>NUCLEOTIDE SEQUENCE</scope>
    <source>
        <strain evidence="2">DAOM 148428</strain>
    </source>
</reference>
<feature type="transmembrane region" description="Helical" evidence="1">
    <location>
        <begin position="37"/>
        <end position="56"/>
    </location>
</feature>
<feature type="transmembrane region" description="Helical" evidence="1">
    <location>
        <begin position="207"/>
        <end position="232"/>
    </location>
</feature>
<protein>
    <submittedName>
        <fullName evidence="2">Orf292</fullName>
    </submittedName>
</protein>
<keyword evidence="1" id="KW-1133">Transmembrane helix</keyword>
<name>Q3T4E2_RHIOR</name>
<gene>
    <name evidence="2" type="primary">orf292</name>
</gene>
<dbReference type="AlphaFoldDB" id="Q3T4E2"/>
<dbReference type="GeneID" id="3260165"/>
<geneLocation type="mitochondrion" evidence="2"/>
<keyword evidence="1" id="KW-0472">Membrane</keyword>
<organism evidence="2">
    <name type="scientific">Rhizopus oryzae</name>
    <name type="common">Mucormycosis agent</name>
    <name type="synonym">Rhizopus arrhizus var. delemar</name>
    <dbReference type="NCBI Taxonomy" id="64495"/>
    <lineage>
        <taxon>Eukaryota</taxon>
        <taxon>Fungi</taxon>
        <taxon>Fungi incertae sedis</taxon>
        <taxon>Mucoromycota</taxon>
        <taxon>Mucoromycotina</taxon>
        <taxon>Mucoromycetes</taxon>
        <taxon>Mucorales</taxon>
        <taxon>Mucorineae</taxon>
        <taxon>Rhizopodaceae</taxon>
        <taxon>Rhizopus</taxon>
    </lineage>
</organism>